<accession>A0A5R8KIJ0</accession>
<sequence>MSVGSGQWAVGSGQWAVGSGQWAVGSGQWFFDGVFWEGVCWGDFVRMEGIINGRPGAGAVGAGMESCSEGCGLVDKPFSRYCGLLWR</sequence>
<protein>
    <submittedName>
        <fullName evidence="1">Uncharacterized protein</fullName>
    </submittedName>
</protein>
<evidence type="ECO:0000313" key="2">
    <source>
        <dbReference type="Proteomes" id="UP000306196"/>
    </source>
</evidence>
<dbReference type="AlphaFoldDB" id="A0A5R8KIJ0"/>
<dbReference type="EMBL" id="VAUV01000003">
    <property type="protein sequence ID" value="TLD72134.1"/>
    <property type="molecule type" value="Genomic_DNA"/>
</dbReference>
<organism evidence="1 2">
    <name type="scientific">Phragmitibacter flavus</name>
    <dbReference type="NCBI Taxonomy" id="2576071"/>
    <lineage>
        <taxon>Bacteria</taxon>
        <taxon>Pseudomonadati</taxon>
        <taxon>Verrucomicrobiota</taxon>
        <taxon>Verrucomicrobiia</taxon>
        <taxon>Verrucomicrobiales</taxon>
        <taxon>Verrucomicrobiaceae</taxon>
        <taxon>Phragmitibacter</taxon>
    </lineage>
</organism>
<proteinExistence type="predicted"/>
<comment type="caution">
    <text evidence="1">The sequence shown here is derived from an EMBL/GenBank/DDBJ whole genome shotgun (WGS) entry which is preliminary data.</text>
</comment>
<keyword evidence="2" id="KW-1185">Reference proteome</keyword>
<name>A0A5R8KIJ0_9BACT</name>
<gene>
    <name evidence="1" type="ORF">FEM03_05260</name>
</gene>
<evidence type="ECO:0000313" key="1">
    <source>
        <dbReference type="EMBL" id="TLD72134.1"/>
    </source>
</evidence>
<reference evidence="1 2" key="1">
    <citation type="submission" date="2019-05" db="EMBL/GenBank/DDBJ databases">
        <title>Verrucobacter flavum gen. nov., sp. nov. a new member of the family Verrucomicrobiaceae.</title>
        <authorList>
            <person name="Szuroczki S."/>
            <person name="Abbaszade G."/>
            <person name="Szabo A."/>
            <person name="Felfoldi T."/>
            <person name="Schumann P."/>
            <person name="Boka K."/>
            <person name="Keki Z."/>
            <person name="Toumi M."/>
            <person name="Toth E."/>
        </authorList>
    </citation>
    <scope>NUCLEOTIDE SEQUENCE [LARGE SCALE GENOMIC DNA]</scope>
    <source>
        <strain evidence="1 2">MG-N-17</strain>
    </source>
</reference>
<dbReference type="Proteomes" id="UP000306196">
    <property type="component" value="Unassembled WGS sequence"/>
</dbReference>